<dbReference type="Pfam" id="PF09429">
    <property type="entry name" value="Wbp11"/>
    <property type="match status" value="1"/>
</dbReference>
<gene>
    <name evidence="5" type="ORF">L201_004190</name>
</gene>
<name>A0AAX4JWK7_9TREE</name>
<evidence type="ECO:0000313" key="6">
    <source>
        <dbReference type="Proteomes" id="UP001355207"/>
    </source>
</evidence>
<feature type="region of interest" description="Disordered" evidence="3">
    <location>
        <begin position="1"/>
        <end position="39"/>
    </location>
</feature>
<keyword evidence="2" id="KW-0539">Nucleus</keyword>
<evidence type="ECO:0000256" key="1">
    <source>
        <dbReference type="ARBA" id="ARBA00004123"/>
    </source>
</evidence>
<dbReference type="GeneID" id="91094860"/>
<feature type="compositionally biased region" description="Acidic residues" evidence="3">
    <location>
        <begin position="153"/>
        <end position="174"/>
    </location>
</feature>
<feature type="domain" description="Wbp11/ELF5/Saf1 N-terminal" evidence="4">
    <location>
        <begin position="3"/>
        <end position="75"/>
    </location>
</feature>
<reference evidence="5 6" key="1">
    <citation type="submission" date="2024-01" db="EMBL/GenBank/DDBJ databases">
        <title>Comparative genomics of Cryptococcus and Kwoniella reveals pathogenesis evolution and contrasting modes of karyotype evolution via chromosome fusion or intercentromeric recombination.</title>
        <authorList>
            <person name="Coelho M.A."/>
            <person name="David-Palma M."/>
            <person name="Shea T."/>
            <person name="Bowers K."/>
            <person name="McGinley-Smith S."/>
            <person name="Mohammad A.W."/>
            <person name="Gnirke A."/>
            <person name="Yurkov A.M."/>
            <person name="Nowrousian M."/>
            <person name="Sun S."/>
            <person name="Cuomo C.A."/>
            <person name="Heitman J."/>
        </authorList>
    </citation>
    <scope>NUCLEOTIDE SEQUENCE [LARGE SCALE GENOMIC DNA]</scope>
    <source>
        <strain evidence="5 6">CBS 6074</strain>
    </source>
</reference>
<dbReference type="GO" id="GO:0006396">
    <property type="term" value="P:RNA processing"/>
    <property type="evidence" value="ECO:0007669"/>
    <property type="project" value="InterPro"/>
</dbReference>
<comment type="subcellular location">
    <subcellularLocation>
        <location evidence="1">Nucleus</location>
    </subcellularLocation>
</comment>
<dbReference type="RefSeq" id="XP_066076032.1">
    <property type="nucleotide sequence ID" value="XM_066219935.1"/>
</dbReference>
<dbReference type="Proteomes" id="UP001355207">
    <property type="component" value="Chromosome 5"/>
</dbReference>
<organism evidence="5 6">
    <name type="scientific">Kwoniella dendrophila CBS 6074</name>
    <dbReference type="NCBI Taxonomy" id="1295534"/>
    <lineage>
        <taxon>Eukaryota</taxon>
        <taxon>Fungi</taxon>
        <taxon>Dikarya</taxon>
        <taxon>Basidiomycota</taxon>
        <taxon>Agaricomycotina</taxon>
        <taxon>Tremellomycetes</taxon>
        <taxon>Tremellales</taxon>
        <taxon>Cryptococcaceae</taxon>
        <taxon>Kwoniella</taxon>
    </lineage>
</organism>
<feature type="region of interest" description="Disordered" evidence="3">
    <location>
        <begin position="95"/>
        <end position="348"/>
    </location>
</feature>
<feature type="compositionally biased region" description="Pro residues" evidence="3">
    <location>
        <begin position="204"/>
        <end position="222"/>
    </location>
</feature>
<accession>A0AAX4JWK7</accession>
<dbReference type="EMBL" id="CP144102">
    <property type="protein sequence ID" value="WWC89269.1"/>
    <property type="molecule type" value="Genomic_DNA"/>
</dbReference>
<protein>
    <recommendedName>
        <fullName evidence="4">Wbp11/ELF5/Saf1 N-terminal domain-containing protein</fullName>
    </recommendedName>
</protein>
<evidence type="ECO:0000313" key="5">
    <source>
        <dbReference type="EMBL" id="WWC89269.1"/>
    </source>
</evidence>
<evidence type="ECO:0000259" key="4">
    <source>
        <dbReference type="Pfam" id="PF09429"/>
    </source>
</evidence>
<dbReference type="PANTHER" id="PTHR13361:SF1">
    <property type="entry name" value="WW DOMAIN-BINDING PROTEIN 11"/>
    <property type="match status" value="1"/>
</dbReference>
<dbReference type="AlphaFoldDB" id="A0AAX4JWK7"/>
<sequence>MAKKSSNPADAFRKAQRAKELKKNKDERKKVREAQTVKRDTRELEADIRYLKTQTDATSKTRLTELEAELAYVKKTKEAYVKENPDAHDRVYGIRKSKEGENRNLKEEAQKHLYDESGKLRDPKKSIYYDAIYNPFGVPPPGMPYKERTPEIQSEEESEDDEDEDEDDDDDDIIMPEGPPPTGSANEAEDSDGDSDDSDDIPLPEGPPPPKPPSAAPLPPPMRMGFNDPNIPGMPGFRPPLPRPVAVPLHAHSYPQQGFYGAGPSNYQSRPPPSRHIPHNRPPQMIQDPLSDAPTQTYQGHKIQSHALPVRPSSSSGETSARPSGPNTTTVKIETGSANSGSEIGTISAAPVLRDLRKEATVFVPRGVKKRKGPGGTGIINAAPGSGEIDDEGDERKRSTNDLSGGLMGKLQGVLGDRPKTGLQSQNITSQGAGTGDDDYQKFLEGLGDLS</sequence>
<keyword evidence="6" id="KW-1185">Reference proteome</keyword>
<feature type="region of interest" description="Disordered" evidence="3">
    <location>
        <begin position="367"/>
        <end position="451"/>
    </location>
</feature>
<evidence type="ECO:0000256" key="2">
    <source>
        <dbReference type="ARBA" id="ARBA00023242"/>
    </source>
</evidence>
<proteinExistence type="predicted"/>
<dbReference type="GO" id="GO:0005681">
    <property type="term" value="C:spliceosomal complex"/>
    <property type="evidence" value="ECO:0007669"/>
    <property type="project" value="TreeGrafter"/>
</dbReference>
<feature type="compositionally biased region" description="Acidic residues" evidence="3">
    <location>
        <begin position="187"/>
        <end position="202"/>
    </location>
</feature>
<dbReference type="PANTHER" id="PTHR13361">
    <property type="entry name" value="WW DOMAIN-BINDING PROTEIN 11"/>
    <property type="match status" value="1"/>
</dbReference>
<dbReference type="InterPro" id="IPR019007">
    <property type="entry name" value="Wbp11/ELF5/Saf1_N"/>
</dbReference>
<feature type="compositionally biased region" description="Polar residues" evidence="3">
    <location>
        <begin position="312"/>
        <end position="345"/>
    </location>
</feature>
<evidence type="ECO:0000256" key="3">
    <source>
        <dbReference type="SAM" id="MobiDB-lite"/>
    </source>
</evidence>
<feature type="compositionally biased region" description="Basic and acidic residues" evidence="3">
    <location>
        <begin position="11"/>
        <end position="39"/>
    </location>
</feature>
<feature type="compositionally biased region" description="Basic and acidic residues" evidence="3">
    <location>
        <begin position="95"/>
        <end position="127"/>
    </location>
</feature>
<feature type="compositionally biased region" description="Polar residues" evidence="3">
    <location>
        <begin position="422"/>
        <end position="432"/>
    </location>
</feature>